<sequence length="125" mass="14399">MNKTLRNRILIIVGIIIVSILLFFGIFFLLNIFFGYKPSSNSVTNLENDKANTLYEPEKQREKVVEKPVEQEKKEEKVVEEPKKKEVTQEPAKVQSKEPEVKETKSAIKQEVPKELPKTSTVPSR</sequence>
<feature type="compositionally biased region" description="Basic and acidic residues" evidence="1">
    <location>
        <begin position="56"/>
        <end position="88"/>
    </location>
</feature>
<name>A0ABY0FK61_9BACT</name>
<evidence type="ECO:0000313" key="3">
    <source>
        <dbReference type="EMBL" id="RYC72483.1"/>
    </source>
</evidence>
<evidence type="ECO:0000256" key="2">
    <source>
        <dbReference type="SAM" id="Phobius"/>
    </source>
</evidence>
<comment type="caution">
    <text evidence="3">The sequence shown here is derived from an EMBL/GenBank/DDBJ whole genome shotgun (WGS) entry which is preliminary data.</text>
</comment>
<accession>A0ABY0FK61</accession>
<protein>
    <submittedName>
        <fullName evidence="3">Uncharacterized protein</fullName>
    </submittedName>
</protein>
<keyword evidence="2" id="KW-0812">Transmembrane</keyword>
<dbReference type="Proteomes" id="UP001190925">
    <property type="component" value="Unassembled WGS sequence"/>
</dbReference>
<gene>
    <name evidence="3" type="ORF">G6CMJM_00508</name>
</gene>
<organism evidence="3 4">
    <name type="scientific">Candidatus Nanogingivalis gingivitcus</name>
    <dbReference type="NCBI Taxonomy" id="2171992"/>
    <lineage>
        <taxon>Bacteria</taxon>
        <taxon>Candidatus Saccharimonadota</taxon>
        <taxon>Candidatus Nanosyncoccalia</taxon>
        <taxon>Candidatus Nanogingivales</taxon>
        <taxon>Candidatus Nanogingivalaceae</taxon>
        <taxon>Candidatus Nanogingivalis</taxon>
    </lineage>
</organism>
<dbReference type="RefSeq" id="WP_129718904.1">
    <property type="nucleotide sequence ID" value="NZ_PRLK01000007.1"/>
</dbReference>
<keyword evidence="2" id="KW-0472">Membrane</keyword>
<feature type="compositionally biased region" description="Basic and acidic residues" evidence="1">
    <location>
        <begin position="95"/>
        <end position="117"/>
    </location>
</feature>
<feature type="transmembrane region" description="Helical" evidence="2">
    <location>
        <begin position="9"/>
        <end position="36"/>
    </location>
</feature>
<reference evidence="3 4" key="1">
    <citation type="journal article" date="2018" name="bioRxiv">
        <title>Evidence of independent acquisition and adaption of ultra-small bacteria to human hosts across the highly diverse yet reduced genomes of the phylum Saccharibacteria.</title>
        <authorList>
            <person name="McLean J.S."/>
            <person name="Bor B."/>
            <person name="To T.T."/>
            <person name="Liu Q."/>
            <person name="Kearns K.A."/>
            <person name="Solden L.M."/>
            <person name="Wrighton K.C."/>
            <person name="He X."/>
            <person name="Shi W."/>
        </authorList>
    </citation>
    <scope>NUCLEOTIDE SEQUENCE [LARGE SCALE GENOMIC DNA]</scope>
    <source>
        <strain evidence="3 4">TM7_CMJM_G6_1_HOT_870</strain>
    </source>
</reference>
<reference evidence="3 4" key="2">
    <citation type="journal article" date="2020" name="Cell Rep.">
        <title>Acquisition and Adaptation of Ultra-small Parasitic Reduced Genome Bacteria to Mammalian Hosts.</title>
        <authorList>
            <person name="McLean J.S."/>
            <person name="Bor B."/>
            <person name="Kerns K.A."/>
            <person name="Liu Q."/>
            <person name="To T.T."/>
            <person name="Solden L."/>
            <person name="Hendrickson E.L."/>
            <person name="Wrighton K."/>
            <person name="Shi W."/>
            <person name="He X."/>
        </authorList>
    </citation>
    <scope>NUCLEOTIDE SEQUENCE [LARGE SCALE GENOMIC DNA]</scope>
    <source>
        <strain evidence="3 4">TM7_CMJM_G6_1_HOT_870</strain>
    </source>
</reference>
<feature type="region of interest" description="Disordered" evidence="1">
    <location>
        <begin position="54"/>
        <end position="125"/>
    </location>
</feature>
<evidence type="ECO:0000256" key="1">
    <source>
        <dbReference type="SAM" id="MobiDB-lite"/>
    </source>
</evidence>
<dbReference type="EMBL" id="PRLK01000007">
    <property type="protein sequence ID" value="RYC72483.1"/>
    <property type="molecule type" value="Genomic_DNA"/>
</dbReference>
<evidence type="ECO:0000313" key="4">
    <source>
        <dbReference type="Proteomes" id="UP001190925"/>
    </source>
</evidence>
<keyword evidence="2" id="KW-1133">Transmembrane helix</keyword>
<proteinExistence type="predicted"/>
<keyword evidence="4" id="KW-1185">Reference proteome</keyword>